<gene>
    <name evidence="2" type="ORF">CW311_05405</name>
</gene>
<evidence type="ECO:0000313" key="3">
    <source>
        <dbReference type="Proteomes" id="UP000233553"/>
    </source>
</evidence>
<feature type="transmembrane region" description="Helical" evidence="1">
    <location>
        <begin position="70"/>
        <end position="91"/>
    </location>
</feature>
<protein>
    <submittedName>
        <fullName evidence="2">DUF2938 domain-containing protein</fullName>
    </submittedName>
</protein>
<reference evidence="2 3" key="1">
    <citation type="submission" date="2017-12" db="EMBL/GenBank/DDBJ databases">
        <title>Draft Genome sequences of multiple microbial strains isolated from spacecraft associated surfaces.</title>
        <authorList>
            <person name="Seuylemezian A."/>
            <person name="Vaishampayan P."/>
            <person name="Venkateswaran K."/>
        </authorList>
    </citation>
    <scope>NUCLEOTIDE SEQUENCE [LARGE SCALE GENOMIC DNA]</scope>
    <source>
        <strain evidence="2 3">2P01AA</strain>
    </source>
</reference>
<evidence type="ECO:0000313" key="2">
    <source>
        <dbReference type="EMBL" id="PKF35217.1"/>
    </source>
</evidence>
<comment type="caution">
    <text evidence="2">The sequence shown here is derived from an EMBL/GenBank/DDBJ whole genome shotgun (WGS) entry which is preliminary data.</text>
</comment>
<feature type="transmembrane region" description="Helical" evidence="1">
    <location>
        <begin position="6"/>
        <end position="28"/>
    </location>
</feature>
<dbReference type="Pfam" id="PF11158">
    <property type="entry name" value="DUF2938"/>
    <property type="match status" value="1"/>
</dbReference>
<name>A0A2N0WI18_9GAMM</name>
<organism evidence="2 3">
    <name type="scientific">Acinetobacter proteolyticus</name>
    <dbReference type="NCBI Taxonomy" id="1776741"/>
    <lineage>
        <taxon>Bacteria</taxon>
        <taxon>Pseudomonadati</taxon>
        <taxon>Pseudomonadota</taxon>
        <taxon>Gammaproteobacteria</taxon>
        <taxon>Moraxellales</taxon>
        <taxon>Moraxellaceae</taxon>
        <taxon>Acinetobacter</taxon>
    </lineage>
</organism>
<accession>A0A2N0WI18</accession>
<feature type="transmembrane region" description="Helical" evidence="1">
    <location>
        <begin position="103"/>
        <end position="122"/>
    </location>
</feature>
<keyword evidence="1" id="KW-1133">Transmembrane helix</keyword>
<evidence type="ECO:0000256" key="1">
    <source>
        <dbReference type="SAM" id="Phobius"/>
    </source>
</evidence>
<dbReference type="Proteomes" id="UP000233553">
    <property type="component" value="Unassembled WGS sequence"/>
</dbReference>
<dbReference type="EMBL" id="PISJ01000007">
    <property type="protein sequence ID" value="PKF35217.1"/>
    <property type="molecule type" value="Genomic_DNA"/>
</dbReference>
<keyword evidence="1" id="KW-0472">Membrane</keyword>
<dbReference type="RefSeq" id="WP_101235885.1">
    <property type="nucleotide sequence ID" value="NZ_PISJ01000007.1"/>
</dbReference>
<proteinExistence type="predicted"/>
<keyword evidence="1" id="KW-0812">Transmembrane</keyword>
<sequence length="163" mass="18203">MNTVELLFQILCLGVGATLMMDMWLLLLKILHLPSLNFALLGRWVGWMFRGKFIHASIAQSPAIRQEYVLGWLAHYSVGILFAFSFVLMLGETWLLQPQFSSAFIFGVITVLIPFFIMQPAMGVGIASAKTAQPLRNCLRSLINHAIFGCGLYLSALLLALFH</sequence>
<dbReference type="AlphaFoldDB" id="A0A2N0WI18"/>
<feature type="transmembrane region" description="Helical" evidence="1">
    <location>
        <begin position="142"/>
        <end position="162"/>
    </location>
</feature>
<dbReference type="InterPro" id="IPR021329">
    <property type="entry name" value="DUF2938"/>
</dbReference>